<dbReference type="EMBL" id="BSQG01000002">
    <property type="protein sequence ID" value="GLU47156.1"/>
    <property type="molecule type" value="Genomic_DNA"/>
</dbReference>
<keyword evidence="4" id="KW-1185">Reference proteome</keyword>
<gene>
    <name evidence="3" type="ORF">Nans01_15070</name>
</gene>
<evidence type="ECO:0000256" key="1">
    <source>
        <dbReference type="ARBA" id="ARBA00022729"/>
    </source>
</evidence>
<accession>A0A9W6P4T1</accession>
<dbReference type="InterPro" id="IPR029050">
    <property type="entry name" value="Immunoprotect_excell_Ig-like"/>
</dbReference>
<evidence type="ECO:0000313" key="4">
    <source>
        <dbReference type="Proteomes" id="UP001165092"/>
    </source>
</evidence>
<evidence type="ECO:0000259" key="2">
    <source>
        <dbReference type="Pfam" id="PF11611"/>
    </source>
</evidence>
<name>A0A9W6P4T1_9ACTN</name>
<dbReference type="AlphaFoldDB" id="A0A9W6P4T1"/>
<keyword evidence="1" id="KW-0732">Signal</keyword>
<organism evidence="3 4">
    <name type="scientific">Nocardiopsis ansamitocini</name>
    <dbReference type="NCBI Taxonomy" id="1670832"/>
    <lineage>
        <taxon>Bacteria</taxon>
        <taxon>Bacillati</taxon>
        <taxon>Actinomycetota</taxon>
        <taxon>Actinomycetes</taxon>
        <taxon>Streptosporangiales</taxon>
        <taxon>Nocardiopsidaceae</taxon>
        <taxon>Nocardiopsis</taxon>
    </lineage>
</organism>
<reference evidence="3" key="1">
    <citation type="submission" date="2023-02" db="EMBL/GenBank/DDBJ databases">
        <title>Nocardiopsis ansamitocini NBRC 112285.</title>
        <authorList>
            <person name="Ichikawa N."/>
            <person name="Sato H."/>
            <person name="Tonouchi N."/>
        </authorList>
    </citation>
    <scope>NUCLEOTIDE SEQUENCE</scope>
    <source>
        <strain evidence="3">NBRC 112285</strain>
    </source>
</reference>
<evidence type="ECO:0000313" key="3">
    <source>
        <dbReference type="EMBL" id="GLU47156.1"/>
    </source>
</evidence>
<dbReference type="InterPro" id="IPR029051">
    <property type="entry name" value="DUF4352"/>
</dbReference>
<protein>
    <recommendedName>
        <fullName evidence="2">DUF4352 domain-containing protein</fullName>
    </recommendedName>
</protein>
<sequence length="89" mass="9506">MPSCRAENTGGEAQYFDGSDQKLLDAEGTEYADDTTAGIYLEDTDSFLNQVNPGNSVDVKVVFDIPEDVSPDRVELHGSMFSGGVTVGL</sequence>
<dbReference type="RefSeq" id="WP_285758163.1">
    <property type="nucleotide sequence ID" value="NZ_BSQG01000002.1"/>
</dbReference>
<feature type="domain" description="DUF4352" evidence="2">
    <location>
        <begin position="7"/>
        <end position="84"/>
    </location>
</feature>
<comment type="caution">
    <text evidence="3">The sequence shown here is derived from an EMBL/GenBank/DDBJ whole genome shotgun (WGS) entry which is preliminary data.</text>
</comment>
<proteinExistence type="predicted"/>
<dbReference type="Gene3D" id="2.60.40.1240">
    <property type="match status" value="1"/>
</dbReference>
<dbReference type="Proteomes" id="UP001165092">
    <property type="component" value="Unassembled WGS sequence"/>
</dbReference>
<dbReference type="Pfam" id="PF11611">
    <property type="entry name" value="DUF4352"/>
    <property type="match status" value="1"/>
</dbReference>